<dbReference type="KEGG" id="pam:PANA_1794"/>
<dbReference type="EMBL" id="CP001875">
    <property type="protein sequence ID" value="ADD76961.1"/>
    <property type="molecule type" value="Genomic_DNA"/>
</dbReference>
<feature type="transmembrane region" description="Helical" evidence="1">
    <location>
        <begin position="36"/>
        <end position="53"/>
    </location>
</feature>
<sequence length="184" mass="21161">MLTDSLTFNASTPCTLQFEQTVSLIIMLRISMMNKILVLTGLCFIALLLYPFSGNREHRISCKADISYQWQDSTLNLFISQNIQNGKGILALSGTLHEKNKADGYLSKTISFSYREQGYYYHLNSDLVINSPQMTMSVQDQRKWLPDFFIEKGKPLLLKIRPYGDKAWLFYSETTPLFVCERSS</sequence>
<dbReference type="HOGENOM" id="CLU_1719545_0_0_6"/>
<evidence type="ECO:0000256" key="1">
    <source>
        <dbReference type="SAM" id="Phobius"/>
    </source>
</evidence>
<accession>D4GDS4</accession>
<dbReference type="AlphaFoldDB" id="D4GDS4"/>
<keyword evidence="3" id="KW-1185">Reference proteome</keyword>
<proteinExistence type="predicted"/>
<dbReference type="Proteomes" id="UP000001702">
    <property type="component" value="Chromosome"/>
</dbReference>
<evidence type="ECO:0000313" key="3">
    <source>
        <dbReference type="Proteomes" id="UP000001702"/>
    </source>
</evidence>
<keyword evidence="1" id="KW-0812">Transmembrane</keyword>
<evidence type="ECO:0000313" key="2">
    <source>
        <dbReference type="EMBL" id="ADD76961.1"/>
    </source>
</evidence>
<keyword evidence="1" id="KW-0472">Membrane</keyword>
<name>D4GDS4_PANAM</name>
<protein>
    <submittedName>
        <fullName evidence="2">Uncharacterized protein</fullName>
    </submittedName>
</protein>
<gene>
    <name evidence="2" type="ordered locus">PANA_1794</name>
</gene>
<organism evidence="2 3">
    <name type="scientific">Pantoea ananatis (strain LMG 20103)</name>
    <dbReference type="NCBI Taxonomy" id="706191"/>
    <lineage>
        <taxon>Bacteria</taxon>
        <taxon>Pseudomonadati</taxon>
        <taxon>Pseudomonadota</taxon>
        <taxon>Gammaproteobacteria</taxon>
        <taxon>Enterobacterales</taxon>
        <taxon>Erwiniaceae</taxon>
        <taxon>Pantoea</taxon>
    </lineage>
</organism>
<reference evidence="2 3" key="1">
    <citation type="journal article" date="2010" name="J. Bacteriol.">
        <title>Genome sequence of Pantoea ananatis LMG20103, the causative agent of Eucalyptus blight and dieback.</title>
        <authorList>
            <person name="De Maayer P."/>
            <person name="Chan W.Y."/>
            <person name="Venter S.N."/>
            <person name="Toth I.K."/>
            <person name="Birch P.R."/>
            <person name="Joubert F."/>
            <person name="Coutinho T.A."/>
        </authorList>
    </citation>
    <scope>NUCLEOTIDE SEQUENCE [LARGE SCALE GENOMIC DNA]</scope>
    <source>
        <strain evidence="2 3">LMG 20103</strain>
    </source>
</reference>
<keyword evidence="1" id="KW-1133">Transmembrane helix</keyword>
<dbReference type="eggNOG" id="ENOG5033KVQ">
    <property type="taxonomic scope" value="Bacteria"/>
</dbReference>